<reference evidence="1" key="1">
    <citation type="submission" date="2022-07" db="EMBL/GenBank/DDBJ databases">
        <title>Genome analysis of Parmales, a sister group of diatoms, reveals the evolutionary specialization of diatoms from phago-mixotrophs to photoautotrophs.</title>
        <authorList>
            <person name="Ban H."/>
            <person name="Sato S."/>
            <person name="Yoshikawa S."/>
            <person name="Kazumasa Y."/>
            <person name="Nakamura Y."/>
            <person name="Ichinomiya M."/>
            <person name="Saitoh K."/>
            <person name="Sato N."/>
            <person name="Blanc-Mathieu R."/>
            <person name="Endo H."/>
            <person name="Kuwata A."/>
            <person name="Ogata H."/>
        </authorList>
    </citation>
    <scope>NUCLEOTIDE SEQUENCE</scope>
</reference>
<proteinExistence type="predicted"/>
<organism evidence="1 2">
    <name type="scientific">Triparma retinervis</name>
    <dbReference type="NCBI Taxonomy" id="2557542"/>
    <lineage>
        <taxon>Eukaryota</taxon>
        <taxon>Sar</taxon>
        <taxon>Stramenopiles</taxon>
        <taxon>Ochrophyta</taxon>
        <taxon>Bolidophyceae</taxon>
        <taxon>Parmales</taxon>
        <taxon>Triparmaceae</taxon>
        <taxon>Triparma</taxon>
    </lineage>
</organism>
<sequence>LDHYNGDKKEAKVS</sequence>
<evidence type="ECO:0000313" key="2">
    <source>
        <dbReference type="Proteomes" id="UP001165082"/>
    </source>
</evidence>
<name>A0A9W6ZMH6_9STRA</name>
<dbReference type="Proteomes" id="UP001165082">
    <property type="component" value="Unassembled WGS sequence"/>
</dbReference>
<keyword evidence="2" id="KW-1185">Reference proteome</keyword>
<accession>A0A9W6ZMH6</accession>
<evidence type="ECO:0000313" key="1">
    <source>
        <dbReference type="EMBL" id="GMH57344.1"/>
    </source>
</evidence>
<feature type="non-terminal residue" evidence="1">
    <location>
        <position position="1"/>
    </location>
</feature>
<gene>
    <name evidence="1" type="ORF">TrRE_jg2910</name>
</gene>
<protein>
    <submittedName>
        <fullName evidence="1">Uncharacterized protein</fullName>
    </submittedName>
</protein>
<dbReference type="EMBL" id="BRXZ01004929">
    <property type="protein sequence ID" value="GMH57344.1"/>
    <property type="molecule type" value="Genomic_DNA"/>
</dbReference>
<comment type="caution">
    <text evidence="1">The sequence shown here is derived from an EMBL/GenBank/DDBJ whole genome shotgun (WGS) entry which is preliminary data.</text>
</comment>